<organism evidence="1 2">
    <name type="scientific">Senna tora</name>
    <dbReference type="NCBI Taxonomy" id="362788"/>
    <lineage>
        <taxon>Eukaryota</taxon>
        <taxon>Viridiplantae</taxon>
        <taxon>Streptophyta</taxon>
        <taxon>Embryophyta</taxon>
        <taxon>Tracheophyta</taxon>
        <taxon>Spermatophyta</taxon>
        <taxon>Magnoliopsida</taxon>
        <taxon>eudicotyledons</taxon>
        <taxon>Gunneridae</taxon>
        <taxon>Pentapetalae</taxon>
        <taxon>rosids</taxon>
        <taxon>fabids</taxon>
        <taxon>Fabales</taxon>
        <taxon>Fabaceae</taxon>
        <taxon>Caesalpinioideae</taxon>
        <taxon>Cassia clade</taxon>
        <taxon>Senna</taxon>
    </lineage>
</organism>
<evidence type="ECO:0000313" key="1">
    <source>
        <dbReference type="EMBL" id="KAF7807245.1"/>
    </source>
</evidence>
<name>A0A834W2U0_9FABA</name>
<dbReference type="EMBL" id="JAAIUW010000012">
    <property type="protein sequence ID" value="KAF7807245.1"/>
    <property type="molecule type" value="Genomic_DNA"/>
</dbReference>
<protein>
    <submittedName>
        <fullName evidence="1">Uncharacterized protein</fullName>
    </submittedName>
</protein>
<proteinExistence type="predicted"/>
<dbReference type="Proteomes" id="UP000634136">
    <property type="component" value="Unassembled WGS sequence"/>
</dbReference>
<reference evidence="1" key="1">
    <citation type="submission" date="2020-09" db="EMBL/GenBank/DDBJ databases">
        <title>Genome-Enabled Discovery of Anthraquinone Biosynthesis in Senna tora.</title>
        <authorList>
            <person name="Kang S.-H."/>
            <person name="Pandey R.P."/>
            <person name="Lee C.-M."/>
            <person name="Sim J.-S."/>
            <person name="Jeong J.-T."/>
            <person name="Choi B.-S."/>
            <person name="Jung M."/>
            <person name="Ginzburg D."/>
            <person name="Zhao K."/>
            <person name="Won S.Y."/>
            <person name="Oh T.-J."/>
            <person name="Yu Y."/>
            <person name="Kim N.-H."/>
            <person name="Lee O.R."/>
            <person name="Lee T.-H."/>
            <person name="Bashyal P."/>
            <person name="Kim T.-S."/>
            <person name="Lee W.-H."/>
            <person name="Kawkins C."/>
            <person name="Kim C.-K."/>
            <person name="Kim J.S."/>
            <person name="Ahn B.O."/>
            <person name="Rhee S.Y."/>
            <person name="Sohng J.K."/>
        </authorList>
    </citation>
    <scope>NUCLEOTIDE SEQUENCE</scope>
    <source>
        <tissue evidence="1">Leaf</tissue>
    </source>
</reference>
<accession>A0A834W2U0</accession>
<keyword evidence="2" id="KW-1185">Reference proteome</keyword>
<sequence>MASHKDLSGQFQPIHLKHYLRGD</sequence>
<dbReference type="AlphaFoldDB" id="A0A834W2U0"/>
<gene>
    <name evidence="1" type="ORF">G2W53_039406</name>
</gene>
<comment type="caution">
    <text evidence="1">The sequence shown here is derived from an EMBL/GenBank/DDBJ whole genome shotgun (WGS) entry which is preliminary data.</text>
</comment>
<evidence type="ECO:0000313" key="2">
    <source>
        <dbReference type="Proteomes" id="UP000634136"/>
    </source>
</evidence>